<dbReference type="PANTHER" id="PTHR48228:SF5">
    <property type="entry name" value="ALPHA-METHYLACYL-COA RACEMASE"/>
    <property type="match status" value="1"/>
</dbReference>
<evidence type="ECO:0000313" key="4">
    <source>
        <dbReference type="EMBL" id="KAF4679905.1"/>
    </source>
</evidence>
<feature type="transmembrane region" description="Helical" evidence="3">
    <location>
        <begin position="824"/>
        <end position="846"/>
    </location>
</feature>
<feature type="transmembrane region" description="Helical" evidence="3">
    <location>
        <begin position="468"/>
        <end position="489"/>
    </location>
</feature>
<dbReference type="InterPro" id="IPR023606">
    <property type="entry name" value="CoA-Trfase_III_dom_1_sf"/>
</dbReference>
<feature type="transmembrane region" description="Helical" evidence="3">
    <location>
        <begin position="576"/>
        <end position="595"/>
    </location>
</feature>
<keyword evidence="3" id="KW-0472">Membrane</keyword>
<feature type="transmembrane region" description="Helical" evidence="3">
    <location>
        <begin position="686"/>
        <end position="707"/>
    </location>
</feature>
<evidence type="ECO:0000256" key="3">
    <source>
        <dbReference type="SAM" id="Phobius"/>
    </source>
</evidence>
<feature type="transmembrane region" description="Helical" evidence="3">
    <location>
        <begin position="62"/>
        <end position="83"/>
    </location>
</feature>
<keyword evidence="3" id="KW-0812">Transmembrane</keyword>
<dbReference type="PANTHER" id="PTHR48228">
    <property type="entry name" value="SUCCINYL-COA--D-CITRAMALATE COA-TRANSFERASE"/>
    <property type="match status" value="1"/>
</dbReference>
<dbReference type="OrthoDB" id="16747at2759"/>
<evidence type="ECO:0000256" key="1">
    <source>
        <dbReference type="ARBA" id="ARBA00008383"/>
    </source>
</evidence>
<protein>
    <submittedName>
        <fullName evidence="4">Uncharacterized protein</fullName>
    </submittedName>
</protein>
<keyword evidence="3" id="KW-1133">Transmembrane helix</keyword>
<feature type="transmembrane region" description="Helical" evidence="3">
    <location>
        <begin position="797"/>
        <end position="817"/>
    </location>
</feature>
<evidence type="ECO:0000313" key="5">
    <source>
        <dbReference type="Proteomes" id="UP000541610"/>
    </source>
</evidence>
<feature type="transmembrane region" description="Helical" evidence="3">
    <location>
        <begin position="643"/>
        <end position="666"/>
    </location>
</feature>
<reference evidence="4 5" key="1">
    <citation type="submission" date="2020-04" db="EMBL/GenBank/DDBJ databases">
        <title>Perkinsus olseni comparative genomics.</title>
        <authorList>
            <person name="Bogema D.R."/>
        </authorList>
    </citation>
    <scope>NUCLEOTIDE SEQUENCE [LARGE SCALE GENOMIC DNA]</scope>
    <source>
        <strain evidence="4">00978-12</strain>
    </source>
</reference>
<name>A0A7J6N7W9_PEROL</name>
<dbReference type="EMBL" id="JABANP010000673">
    <property type="protein sequence ID" value="KAF4679905.1"/>
    <property type="molecule type" value="Genomic_DNA"/>
</dbReference>
<dbReference type="InterPro" id="IPR044855">
    <property type="entry name" value="CoA-Trfase_III_dom3_sf"/>
</dbReference>
<evidence type="ECO:0000256" key="2">
    <source>
        <dbReference type="SAM" id="MobiDB-lite"/>
    </source>
</evidence>
<sequence>MEKIGFGPKEVFNNINPRIIYARLTGYGQPKDSPSWQYAGHDINYLAATGVLDILPHRLPPISILGSFAGGGLLCAFGILLALRRRDITNRGEVIDCNMVQGVTYLSSFIFAMMSKDTPFLNDRKGCGGILRYESHFYNVYETLDGRHLAVGAIERKFYQRFLKGMGVEDDEDFIVGHVDSSRWPRLIERSKNIIKQKRLDEWMGIFDLRESCVSPILTIAEAKNNSNLFVNGQALPKPAPQLDGVVGTTKGGEISSRTAKILDYLNNDEVVKEATKAGVVIMPKVKNSGGSSSFHREKSVTRDLPTSPPLPSLLLRGPRSSRTAIEMQKLKSQNENLRKTLRNTLRWIKNSRFPVKNLSPSLPAEPPGQPSVDSEISDSECGECEKLKENNFVLVEINRKILAEYRAVKAERDVLLSKSHNFKASRGFGYLTSKDDDIELMTLVDALPVEERTTVGEEAKAREKREWFMGVGIMIASVLFLVIGLYAVCFSEMMPYTGIGVLDWLKEDWGWSWVTAVMARQIEQDDVLVREPLIARVGQNTALSDEKAERREKSDGLRSALKVAKERAAAMPGRLVFLLLLGLSPIGIMLVFSLTRLHSLLLAMFIMHALCMVLIPAIFIVLDQGDSSAGYRTYFSEASSRPNLLVGSLSFCTVLAVGCGLYAALRCRQSTRSLPVCIPSCLKELTFYGFGLPMPALLALGFYFGIVNPVLEEFFWRVFLYRELGQRFFPVEPSVSDGVARPDSEAFLDLENNGSRLEDGSIPGGASVSEFPGQLLISTLYASYHFVIVRELLDSYTLATIALCGLVLFGRLLSYYCRHPRKFGFIAACFLHSGLDFVVDLAILWQVVEHRSSSAAAASV</sequence>
<feature type="region of interest" description="Disordered" evidence="2">
    <location>
        <begin position="289"/>
        <end position="317"/>
    </location>
</feature>
<dbReference type="Proteomes" id="UP000541610">
    <property type="component" value="Unassembled WGS sequence"/>
</dbReference>
<organism evidence="4 5">
    <name type="scientific">Perkinsus olseni</name>
    <name type="common">Perkinsus atlanticus</name>
    <dbReference type="NCBI Taxonomy" id="32597"/>
    <lineage>
        <taxon>Eukaryota</taxon>
        <taxon>Sar</taxon>
        <taxon>Alveolata</taxon>
        <taxon>Perkinsozoa</taxon>
        <taxon>Perkinsea</taxon>
        <taxon>Perkinsida</taxon>
        <taxon>Perkinsidae</taxon>
        <taxon>Perkinsus</taxon>
    </lineage>
</organism>
<comment type="caution">
    <text evidence="4">The sequence shown here is derived from an EMBL/GenBank/DDBJ whole genome shotgun (WGS) entry which is preliminary data.</text>
</comment>
<dbReference type="Gene3D" id="3.40.50.10540">
    <property type="entry name" value="Crotonobetainyl-coa:carnitine coa-transferase, domain 1"/>
    <property type="match status" value="1"/>
</dbReference>
<proteinExistence type="inferred from homology"/>
<dbReference type="GO" id="GO:0003824">
    <property type="term" value="F:catalytic activity"/>
    <property type="evidence" value="ECO:0007669"/>
    <property type="project" value="InterPro"/>
</dbReference>
<dbReference type="SUPFAM" id="SSF89796">
    <property type="entry name" value="CoA-transferase family III (CaiB/BaiF)"/>
    <property type="match status" value="1"/>
</dbReference>
<feature type="region of interest" description="Disordered" evidence="2">
    <location>
        <begin position="358"/>
        <end position="379"/>
    </location>
</feature>
<dbReference type="InterPro" id="IPR050509">
    <property type="entry name" value="CoA-transferase_III"/>
</dbReference>
<dbReference type="Gene3D" id="3.30.1540.10">
    <property type="entry name" value="formyl-coa transferase, domain 3"/>
    <property type="match status" value="1"/>
</dbReference>
<gene>
    <name evidence="4" type="ORF">FOZ60_014366</name>
</gene>
<dbReference type="AlphaFoldDB" id="A0A7J6N7W9"/>
<dbReference type="InterPro" id="IPR003673">
    <property type="entry name" value="CoA-Trfase_fam_III"/>
</dbReference>
<dbReference type="Pfam" id="PF02515">
    <property type="entry name" value="CoA_transf_3"/>
    <property type="match status" value="1"/>
</dbReference>
<comment type="similarity">
    <text evidence="1">Belongs to the CoA-transferase III family.</text>
</comment>
<accession>A0A7J6N7W9</accession>
<feature type="transmembrane region" description="Helical" evidence="3">
    <location>
        <begin position="602"/>
        <end position="623"/>
    </location>
</feature>